<sequence>MEGFLNPNEILNQITLKEDMIAADFGSGSGGWVIPLAKRLKKGKVFAIDIQEEMLSALKGKAEIENIFNIEIKRGDLEKSSGLKDNSLDLVLMTNLLFQVDNKDFLVSEAKRVLKPGGQILIIDWLEKAPTGPKEGRISSEEVKKIAKETGLKLEKEFKVGIYHWGLIFSK</sequence>
<dbReference type="InterPro" id="IPR013216">
    <property type="entry name" value="Methyltransf_11"/>
</dbReference>
<evidence type="ECO:0000259" key="1">
    <source>
        <dbReference type="Pfam" id="PF08241"/>
    </source>
</evidence>
<dbReference type="PANTHER" id="PTHR43591">
    <property type="entry name" value="METHYLTRANSFERASE"/>
    <property type="match status" value="1"/>
</dbReference>
<dbReference type="SUPFAM" id="SSF53335">
    <property type="entry name" value="S-adenosyl-L-methionine-dependent methyltransferases"/>
    <property type="match status" value="1"/>
</dbReference>
<evidence type="ECO:0000313" key="3">
    <source>
        <dbReference type="Proteomes" id="UP000228681"/>
    </source>
</evidence>
<dbReference type="GO" id="GO:0008757">
    <property type="term" value="F:S-adenosylmethionine-dependent methyltransferase activity"/>
    <property type="evidence" value="ECO:0007669"/>
    <property type="project" value="InterPro"/>
</dbReference>
<dbReference type="EMBL" id="PCRS01000018">
    <property type="protein sequence ID" value="PIP24991.1"/>
    <property type="molecule type" value="Genomic_DNA"/>
</dbReference>
<dbReference type="CDD" id="cd02440">
    <property type="entry name" value="AdoMet_MTases"/>
    <property type="match status" value="1"/>
</dbReference>
<comment type="caution">
    <text evidence="2">The sequence shown here is derived from an EMBL/GenBank/DDBJ whole genome shotgun (WGS) entry which is preliminary data.</text>
</comment>
<name>A0A2G9Z2R0_9BACT</name>
<dbReference type="Gene3D" id="3.40.50.150">
    <property type="entry name" value="Vaccinia Virus protein VP39"/>
    <property type="match status" value="1"/>
</dbReference>
<organism evidence="2 3">
    <name type="scientific">Candidatus Nealsonbacteria bacterium CG23_combo_of_CG06-09_8_20_14_all_36_12</name>
    <dbReference type="NCBI Taxonomy" id="1974718"/>
    <lineage>
        <taxon>Bacteria</taxon>
        <taxon>Candidatus Nealsoniibacteriota</taxon>
    </lineage>
</organism>
<evidence type="ECO:0000313" key="2">
    <source>
        <dbReference type="EMBL" id="PIP24991.1"/>
    </source>
</evidence>
<feature type="domain" description="Methyltransferase type 11" evidence="1">
    <location>
        <begin position="24"/>
        <end position="122"/>
    </location>
</feature>
<proteinExistence type="predicted"/>
<accession>A0A2G9Z2R0</accession>
<dbReference type="Proteomes" id="UP000228681">
    <property type="component" value="Unassembled WGS sequence"/>
</dbReference>
<dbReference type="PANTHER" id="PTHR43591:SF24">
    <property type="entry name" value="2-METHOXY-6-POLYPRENYL-1,4-BENZOQUINOL METHYLASE, MITOCHONDRIAL"/>
    <property type="match status" value="1"/>
</dbReference>
<protein>
    <recommendedName>
        <fullName evidence="1">Methyltransferase type 11 domain-containing protein</fullName>
    </recommendedName>
</protein>
<dbReference type="AlphaFoldDB" id="A0A2G9Z2R0"/>
<gene>
    <name evidence="2" type="ORF">COX34_01280</name>
</gene>
<dbReference type="Pfam" id="PF08241">
    <property type="entry name" value="Methyltransf_11"/>
    <property type="match status" value="1"/>
</dbReference>
<dbReference type="InterPro" id="IPR029063">
    <property type="entry name" value="SAM-dependent_MTases_sf"/>
</dbReference>
<reference evidence="2 3" key="1">
    <citation type="submission" date="2017-09" db="EMBL/GenBank/DDBJ databases">
        <title>Depth-based differentiation of microbial function through sediment-hosted aquifers and enrichment of novel symbionts in the deep terrestrial subsurface.</title>
        <authorList>
            <person name="Probst A.J."/>
            <person name="Ladd B."/>
            <person name="Jarett J.K."/>
            <person name="Geller-Mcgrath D.E."/>
            <person name="Sieber C.M."/>
            <person name="Emerson J.B."/>
            <person name="Anantharaman K."/>
            <person name="Thomas B.C."/>
            <person name="Malmstrom R."/>
            <person name="Stieglmeier M."/>
            <person name="Klingl A."/>
            <person name="Woyke T."/>
            <person name="Ryan C.M."/>
            <person name="Banfield J.F."/>
        </authorList>
    </citation>
    <scope>NUCLEOTIDE SEQUENCE [LARGE SCALE GENOMIC DNA]</scope>
    <source>
        <strain evidence="2">CG23_combo_of_CG06-09_8_20_14_all_36_12</strain>
    </source>
</reference>